<organism evidence="1">
    <name type="scientific">marine metagenome</name>
    <dbReference type="NCBI Taxonomy" id="408172"/>
    <lineage>
        <taxon>unclassified sequences</taxon>
        <taxon>metagenomes</taxon>
        <taxon>ecological metagenomes</taxon>
    </lineage>
</organism>
<protein>
    <submittedName>
        <fullName evidence="1">Uncharacterized protein</fullName>
    </submittedName>
</protein>
<evidence type="ECO:0000313" key="1">
    <source>
        <dbReference type="EMBL" id="SVD79628.1"/>
    </source>
</evidence>
<name>A0A382YAT1_9ZZZZ</name>
<proteinExistence type="predicted"/>
<gene>
    <name evidence="1" type="ORF">METZ01_LOCUS432482</name>
</gene>
<feature type="non-terminal residue" evidence="1">
    <location>
        <position position="265"/>
    </location>
</feature>
<accession>A0A382YAT1</accession>
<reference evidence="1" key="1">
    <citation type="submission" date="2018-05" db="EMBL/GenBank/DDBJ databases">
        <authorList>
            <person name="Lanie J.A."/>
            <person name="Ng W.-L."/>
            <person name="Kazmierczak K.M."/>
            <person name="Andrzejewski T.M."/>
            <person name="Davidsen T.M."/>
            <person name="Wayne K.J."/>
            <person name="Tettelin H."/>
            <person name="Glass J.I."/>
            <person name="Rusch D."/>
            <person name="Podicherti R."/>
            <person name="Tsui H.-C.T."/>
            <person name="Winkler M.E."/>
        </authorList>
    </citation>
    <scope>NUCLEOTIDE SEQUENCE</scope>
</reference>
<dbReference type="AlphaFoldDB" id="A0A382YAT1"/>
<sequence>GVPMSSFHRHLSLLRASMVCILIALPQVAAAQSVAEVKEETSTSAWQGSAIAYRQSMGVQGLWKSATPTWNPSFVHSLTLEPQWNITESTSVSSELSMASELTQSDWTTDRIYLSDMTLRGTFSNALTSSLLQTTTHINLGVRLPTSKPSRASSLIMAPSLGVITERSFAVAKGLKLSLDLSVSRPMHSYTTGSLQGSPIDGCSSPGCRELMQIPTRNTRLIFEESIQAQLQLFEHTVMTAYVGAGQGLLHSLSPSPLVSFEPDH</sequence>
<dbReference type="EMBL" id="UINC01173823">
    <property type="protein sequence ID" value="SVD79628.1"/>
    <property type="molecule type" value="Genomic_DNA"/>
</dbReference>
<feature type="non-terminal residue" evidence="1">
    <location>
        <position position="1"/>
    </location>
</feature>